<dbReference type="Proteomes" id="UP000663193">
    <property type="component" value="Chromosome 22"/>
</dbReference>
<protein>
    <submittedName>
        <fullName evidence="1">Uncharacterized protein</fullName>
    </submittedName>
</protein>
<name>A0A7U2ICW5_PHANO</name>
<evidence type="ECO:0000313" key="1">
    <source>
        <dbReference type="EMBL" id="QRD07506.1"/>
    </source>
</evidence>
<sequence length="95" mass="10378">MLHSSAGAPLAVNTAPGQSLRALMTCRFWLATLPREHILDLLRQPSASKWLKSFPSHLAAIVRQVSLCVGHRMGVGGTRDQPGGHEGFEWFTLDS</sequence>
<dbReference type="EMBL" id="CP069044">
    <property type="protein sequence ID" value="QRD07506.1"/>
    <property type="molecule type" value="Genomic_DNA"/>
</dbReference>
<dbReference type="AlphaFoldDB" id="A0A7U2ICW5"/>
<gene>
    <name evidence="1" type="ORF">JI435_447540</name>
</gene>
<accession>A0A7U2ICW5</accession>
<dbReference type="VEuPathDB" id="FungiDB:JI435_447540"/>
<organism evidence="1 2">
    <name type="scientific">Phaeosphaeria nodorum (strain SN15 / ATCC MYA-4574 / FGSC 10173)</name>
    <name type="common">Glume blotch fungus</name>
    <name type="synonym">Parastagonospora nodorum</name>
    <dbReference type="NCBI Taxonomy" id="321614"/>
    <lineage>
        <taxon>Eukaryota</taxon>
        <taxon>Fungi</taxon>
        <taxon>Dikarya</taxon>
        <taxon>Ascomycota</taxon>
        <taxon>Pezizomycotina</taxon>
        <taxon>Dothideomycetes</taxon>
        <taxon>Pleosporomycetidae</taxon>
        <taxon>Pleosporales</taxon>
        <taxon>Pleosporineae</taxon>
        <taxon>Phaeosphaeriaceae</taxon>
        <taxon>Parastagonospora</taxon>
    </lineage>
</organism>
<evidence type="ECO:0000313" key="2">
    <source>
        <dbReference type="Proteomes" id="UP000663193"/>
    </source>
</evidence>
<reference evidence="2" key="1">
    <citation type="journal article" date="2021" name="BMC Genomics">
        <title>Chromosome-level genome assembly and manually-curated proteome of model necrotroph Parastagonospora nodorum Sn15 reveals a genome-wide trove of candidate effector homologs, and redundancy of virulence-related functions within an accessory chromosome.</title>
        <authorList>
            <person name="Bertazzoni S."/>
            <person name="Jones D.A.B."/>
            <person name="Phan H.T."/>
            <person name="Tan K.-C."/>
            <person name="Hane J.K."/>
        </authorList>
    </citation>
    <scope>NUCLEOTIDE SEQUENCE [LARGE SCALE GENOMIC DNA]</scope>
    <source>
        <strain evidence="2">SN15 / ATCC MYA-4574 / FGSC 10173)</strain>
    </source>
</reference>
<proteinExistence type="predicted"/>
<keyword evidence="2" id="KW-1185">Reference proteome</keyword>